<feature type="domain" description="SMP-30/Gluconolactonase/LRE-like region" evidence="1">
    <location>
        <begin position="195"/>
        <end position="379"/>
    </location>
</feature>
<dbReference type="Gene3D" id="2.120.10.30">
    <property type="entry name" value="TolB, C-terminal domain"/>
    <property type="match status" value="1"/>
</dbReference>
<dbReference type="EMBL" id="JARPMG010000006">
    <property type="protein sequence ID" value="KAJ8100125.1"/>
    <property type="molecule type" value="Genomic_DNA"/>
</dbReference>
<dbReference type="Proteomes" id="UP001217417">
    <property type="component" value="Unassembled WGS sequence"/>
</dbReference>
<proteinExistence type="predicted"/>
<sequence length="402" mass="44037">MTPSSLPPNVQVIDPQANAVLTTSYDRGAEEPAWYESSSAVSAKHSPEVVNLALSDSRVPVQPFVVYHDDFLKVLGPNPKLKLIAKNETYPFAHEAGVWIPSTREVFFTSNQFYGDSKHQHRQIVISKIKLPEYSDTADDADDVLYEWENIAPHPPILSGNGGTNYEDGLLLCQQGSGLVPGALVYMNPKPPYTTRTILNNFYGRPFNAPNDVVVLPMDGSLWFTDPDYAQLQTLRRFQRLPNQVYCFQPKTGSVRMVADGLTRPNGIAFSPDCSKCYVTDTEAYDGRGSNLAEAAATIYVLDVVEQISPSGELSFYLANKRVFAFADCGAPDGIKVDLAGNVYSGCGDGVHVWNPCGTLIGKILVPRGIANFCFADPGVIILLNESRIFEMRCAAQGALVR</sequence>
<dbReference type="GeneID" id="80883067"/>
<gene>
    <name evidence="2" type="ORF">POJ06DRAFT_255503</name>
</gene>
<dbReference type="RefSeq" id="XP_056043575.1">
    <property type="nucleotide sequence ID" value="XM_056187901.1"/>
</dbReference>
<comment type="caution">
    <text evidence="2">The sequence shown here is derived from an EMBL/GenBank/DDBJ whole genome shotgun (WGS) entry which is preliminary data.</text>
</comment>
<evidence type="ECO:0000313" key="3">
    <source>
        <dbReference type="Proteomes" id="UP001217417"/>
    </source>
</evidence>
<dbReference type="AlphaFoldDB" id="A0AAD7QRR9"/>
<reference evidence="2" key="1">
    <citation type="submission" date="2023-03" db="EMBL/GenBank/DDBJ databases">
        <title>Near-Complete genome sequence of Lipomyces tetrasporous NRRL Y-64009, an oleaginous yeast capable of growing on lignocellulosic hydrolysates.</title>
        <authorList>
            <consortium name="Lawrence Berkeley National Laboratory"/>
            <person name="Jagtap S.S."/>
            <person name="Liu J.-J."/>
            <person name="Walukiewicz H.E."/>
            <person name="Pangilinan J."/>
            <person name="Lipzen A."/>
            <person name="Ahrendt S."/>
            <person name="Koriabine M."/>
            <person name="Cobaugh K."/>
            <person name="Salamov A."/>
            <person name="Yoshinaga Y."/>
            <person name="Ng V."/>
            <person name="Daum C."/>
            <person name="Grigoriev I.V."/>
            <person name="Slininger P.J."/>
            <person name="Dien B.S."/>
            <person name="Jin Y.-S."/>
            <person name="Rao C.V."/>
        </authorList>
    </citation>
    <scope>NUCLEOTIDE SEQUENCE</scope>
    <source>
        <strain evidence="2">NRRL Y-64009</strain>
    </source>
</reference>
<dbReference type="InterPro" id="IPR013658">
    <property type="entry name" value="SGL"/>
</dbReference>
<dbReference type="PANTHER" id="PTHR47064">
    <property type="entry name" value="PUTATIVE (AFU_ORTHOLOGUE AFUA_1G08990)-RELATED"/>
    <property type="match status" value="1"/>
</dbReference>
<keyword evidence="3" id="KW-1185">Reference proteome</keyword>
<accession>A0AAD7QRR9</accession>
<dbReference type="InterPro" id="IPR011042">
    <property type="entry name" value="6-blade_b-propeller_TolB-like"/>
</dbReference>
<evidence type="ECO:0000259" key="1">
    <source>
        <dbReference type="Pfam" id="PF08450"/>
    </source>
</evidence>
<dbReference type="InterPro" id="IPR052988">
    <property type="entry name" value="Oryzine_lactonohydrolase"/>
</dbReference>
<dbReference type="SUPFAM" id="SSF63829">
    <property type="entry name" value="Calcium-dependent phosphotriesterase"/>
    <property type="match status" value="1"/>
</dbReference>
<protein>
    <recommendedName>
        <fullName evidence="1">SMP-30/Gluconolactonase/LRE-like region domain-containing protein</fullName>
    </recommendedName>
</protein>
<dbReference type="Pfam" id="PF08450">
    <property type="entry name" value="SGL"/>
    <property type="match status" value="1"/>
</dbReference>
<organism evidence="2 3">
    <name type="scientific">Lipomyces tetrasporus</name>
    <dbReference type="NCBI Taxonomy" id="54092"/>
    <lineage>
        <taxon>Eukaryota</taxon>
        <taxon>Fungi</taxon>
        <taxon>Dikarya</taxon>
        <taxon>Ascomycota</taxon>
        <taxon>Saccharomycotina</taxon>
        <taxon>Lipomycetes</taxon>
        <taxon>Lipomycetales</taxon>
        <taxon>Lipomycetaceae</taxon>
        <taxon>Lipomyces</taxon>
    </lineage>
</organism>
<evidence type="ECO:0000313" key="2">
    <source>
        <dbReference type="EMBL" id="KAJ8100125.1"/>
    </source>
</evidence>
<dbReference type="PANTHER" id="PTHR47064:SF2">
    <property type="entry name" value="SMP-30_GLUCONOLACTONASE_LRE-LIKE REGION DOMAIN-CONTAINING PROTEIN-RELATED"/>
    <property type="match status" value="1"/>
</dbReference>
<name>A0AAD7QRR9_9ASCO</name>